<dbReference type="Gene3D" id="3.40.50.150">
    <property type="entry name" value="Vaccinia Virus protein VP39"/>
    <property type="match status" value="1"/>
</dbReference>
<dbReference type="InterPro" id="IPR050444">
    <property type="entry name" value="Polyketide_Synthase"/>
</dbReference>
<dbReference type="EMBL" id="HM776167">
    <property type="protein sequence ID" value="ADY18625.1"/>
    <property type="molecule type" value="Genomic_DNA"/>
</dbReference>
<evidence type="ECO:0000259" key="3">
    <source>
        <dbReference type="Pfam" id="PF08242"/>
    </source>
</evidence>
<feature type="domain" description="Methyltransferase type 12" evidence="3">
    <location>
        <begin position="32"/>
        <end position="131"/>
    </location>
</feature>
<evidence type="ECO:0000313" key="4">
    <source>
        <dbReference type="EMBL" id="ADY18625.1"/>
    </source>
</evidence>
<evidence type="ECO:0000256" key="1">
    <source>
        <dbReference type="ARBA" id="ARBA00022679"/>
    </source>
</evidence>
<feature type="region of interest" description="Disordered" evidence="2">
    <location>
        <begin position="1"/>
        <end position="21"/>
    </location>
</feature>
<feature type="non-terminal residue" evidence="4">
    <location>
        <position position="144"/>
    </location>
</feature>
<reference evidence="4" key="1">
    <citation type="journal article" date="2011" name="Microb. Ecol.">
        <title>The Diversity of Polyketide Synthase Genes from Sugarcane-Derived Fungi.</title>
        <authorList>
            <person name="Rojas J.D."/>
            <person name="Sette L.D."/>
            <person name="de Araujo W.L."/>
            <person name="Lopes M.S."/>
            <person name="da Silva L.F."/>
            <person name="Furlan R.L."/>
            <person name="Padilla G."/>
        </authorList>
    </citation>
    <scope>NUCLEOTIDE SEQUENCE</scope>
    <source>
        <strain evidence="4">CBMAI 1024</strain>
    </source>
</reference>
<dbReference type="InterPro" id="IPR029063">
    <property type="entry name" value="SAM-dependent_MTases_sf"/>
</dbReference>
<sequence>EMGAGTGHQIKEISKKKSRSLIEKPGGQMVPEMGAGTGGASIHMLKGLAGHCHSYTYTDISAGFFEAAQERFREYSSLMEWAVLDIERDPCEQGFEKHSFDVIMSSNAPHATKSLAQTLTHCRTLLKPGGQMVGEINPAAKWYL</sequence>
<dbReference type="InterPro" id="IPR013217">
    <property type="entry name" value="Methyltransf_12"/>
</dbReference>
<dbReference type="Pfam" id="PF08242">
    <property type="entry name" value="Methyltransf_12"/>
    <property type="match status" value="1"/>
</dbReference>
<keyword evidence="1 4" id="KW-0808">Transferase</keyword>
<dbReference type="PANTHER" id="PTHR45681:SF6">
    <property type="entry name" value="POLYKETIDE SYNTHASE 37"/>
    <property type="match status" value="1"/>
</dbReference>
<evidence type="ECO:0000256" key="2">
    <source>
        <dbReference type="SAM" id="MobiDB-lite"/>
    </source>
</evidence>
<feature type="non-terminal residue" evidence="4">
    <location>
        <position position="1"/>
    </location>
</feature>
<dbReference type="SUPFAM" id="SSF53335">
    <property type="entry name" value="S-adenosyl-L-methionine-dependent methyltransferases"/>
    <property type="match status" value="1"/>
</dbReference>
<name>F1BCT7_PENOH</name>
<accession>F1BCT7</accession>
<proteinExistence type="predicted"/>
<dbReference type="GO" id="GO:0016740">
    <property type="term" value="F:transferase activity"/>
    <property type="evidence" value="ECO:0007669"/>
    <property type="project" value="UniProtKB-KW"/>
</dbReference>
<dbReference type="PANTHER" id="PTHR45681">
    <property type="entry name" value="POLYKETIDE SYNTHASE 44-RELATED"/>
    <property type="match status" value="1"/>
</dbReference>
<dbReference type="CDD" id="cd02440">
    <property type="entry name" value="AdoMet_MTases"/>
    <property type="match status" value="1"/>
</dbReference>
<dbReference type="AlphaFoldDB" id="F1BCT7"/>
<organism evidence="4">
    <name type="scientific">Penicillium ochrochloron</name>
    <dbReference type="NCBI Taxonomy" id="69780"/>
    <lineage>
        <taxon>Eukaryota</taxon>
        <taxon>Fungi</taxon>
        <taxon>Dikarya</taxon>
        <taxon>Ascomycota</taxon>
        <taxon>Pezizomycotina</taxon>
        <taxon>Eurotiomycetes</taxon>
        <taxon>Eurotiomycetidae</taxon>
        <taxon>Eurotiales</taxon>
        <taxon>Aspergillaceae</taxon>
        <taxon>Penicillium</taxon>
    </lineage>
</organism>
<protein>
    <submittedName>
        <fullName evidence="4">C-methyl transferase</fullName>
    </submittedName>
</protein>